<reference evidence="2" key="2">
    <citation type="submission" date="2025-09" db="UniProtKB">
        <authorList>
            <consortium name="Ensembl"/>
        </authorList>
    </citation>
    <scope>IDENTIFICATION</scope>
</reference>
<name>A0A8C3P0Z6_9PASS</name>
<dbReference type="Ensembl" id="ENSCRFT00000006085.1">
    <property type="protein sequence ID" value="ENSCRFP00000005865.1"/>
    <property type="gene ID" value="ENSCRFG00000004703.1"/>
</dbReference>
<dbReference type="AlphaFoldDB" id="A0A8C3P0Z6"/>
<evidence type="ECO:0000313" key="2">
    <source>
        <dbReference type="Ensembl" id="ENSCRFP00000005865.1"/>
    </source>
</evidence>
<reference evidence="2" key="1">
    <citation type="submission" date="2025-08" db="UniProtKB">
        <authorList>
            <consortium name="Ensembl"/>
        </authorList>
    </citation>
    <scope>IDENTIFICATION</scope>
</reference>
<feature type="region of interest" description="Disordered" evidence="1">
    <location>
        <begin position="22"/>
        <end position="43"/>
    </location>
</feature>
<accession>A0A8C3P0Z6</accession>
<evidence type="ECO:0000313" key="3">
    <source>
        <dbReference type="Proteomes" id="UP000694396"/>
    </source>
</evidence>
<evidence type="ECO:0000256" key="1">
    <source>
        <dbReference type="SAM" id="MobiDB-lite"/>
    </source>
</evidence>
<keyword evidence="3" id="KW-1185">Reference proteome</keyword>
<dbReference type="Proteomes" id="UP000694396">
    <property type="component" value="Unplaced"/>
</dbReference>
<sequence>VAAPGGQPKTEILPGWSDLSQARPLLGVSGTGSPEPGWGTPQPLSTLPLPHHYPLKFCWRVSSAWKEPNLNYSRGKETQNLREMLLSLAQGRQATETHSHSLNSSFVCTQTMRFFSSRHFLSMR</sequence>
<proteinExistence type="predicted"/>
<organism evidence="2 3">
    <name type="scientific">Cyanoderma ruficeps</name>
    <name type="common">rufous-capped babbler</name>
    <dbReference type="NCBI Taxonomy" id="181631"/>
    <lineage>
        <taxon>Eukaryota</taxon>
        <taxon>Metazoa</taxon>
        <taxon>Chordata</taxon>
        <taxon>Craniata</taxon>
        <taxon>Vertebrata</taxon>
        <taxon>Euteleostomi</taxon>
        <taxon>Archelosauria</taxon>
        <taxon>Archosauria</taxon>
        <taxon>Dinosauria</taxon>
        <taxon>Saurischia</taxon>
        <taxon>Theropoda</taxon>
        <taxon>Coelurosauria</taxon>
        <taxon>Aves</taxon>
        <taxon>Neognathae</taxon>
        <taxon>Neoaves</taxon>
        <taxon>Telluraves</taxon>
        <taxon>Australaves</taxon>
        <taxon>Passeriformes</taxon>
        <taxon>Sylvioidea</taxon>
        <taxon>Timaliidae</taxon>
        <taxon>Cyanoderma</taxon>
    </lineage>
</organism>
<protein>
    <submittedName>
        <fullName evidence="2">Uncharacterized protein</fullName>
    </submittedName>
</protein>